<dbReference type="Gene3D" id="1.20.900.10">
    <property type="entry name" value="Dbl homology (DH) domain"/>
    <property type="match status" value="1"/>
</dbReference>
<dbReference type="Proteomes" id="UP000053593">
    <property type="component" value="Unassembled WGS sequence"/>
</dbReference>
<sequence>VINLFILPLRVQASKTWIAGVPLEIAKALDWLEDIIYLHRQICDTLQSFQTPEHWLGEALRTFVPRLEIYQPYLVKIGSILEMLKRLVRDEGSDFGEFVRIQEKS</sequence>
<name>A0A0D0D4E4_9AGAR</name>
<accession>A0A0D0D4E4</accession>
<keyword evidence="2" id="KW-1185">Reference proteome</keyword>
<feature type="non-terminal residue" evidence="1">
    <location>
        <position position="105"/>
    </location>
</feature>
<dbReference type="AlphaFoldDB" id="A0A0D0D4E4"/>
<dbReference type="EMBL" id="KN834762">
    <property type="protein sequence ID" value="KIK64253.1"/>
    <property type="molecule type" value="Genomic_DNA"/>
</dbReference>
<dbReference type="SUPFAM" id="SSF48065">
    <property type="entry name" value="DBL homology domain (DH-domain)"/>
    <property type="match status" value="1"/>
</dbReference>
<dbReference type="HOGENOM" id="CLU_2190118_0_0_1"/>
<evidence type="ECO:0000313" key="2">
    <source>
        <dbReference type="Proteomes" id="UP000053593"/>
    </source>
</evidence>
<feature type="non-terminal residue" evidence="1">
    <location>
        <position position="1"/>
    </location>
</feature>
<evidence type="ECO:0000313" key="1">
    <source>
        <dbReference type="EMBL" id="KIK64253.1"/>
    </source>
</evidence>
<dbReference type="InterPro" id="IPR035899">
    <property type="entry name" value="DBL_dom_sf"/>
</dbReference>
<organism evidence="1 2">
    <name type="scientific">Collybiopsis luxurians FD-317 M1</name>
    <dbReference type="NCBI Taxonomy" id="944289"/>
    <lineage>
        <taxon>Eukaryota</taxon>
        <taxon>Fungi</taxon>
        <taxon>Dikarya</taxon>
        <taxon>Basidiomycota</taxon>
        <taxon>Agaricomycotina</taxon>
        <taxon>Agaricomycetes</taxon>
        <taxon>Agaricomycetidae</taxon>
        <taxon>Agaricales</taxon>
        <taxon>Marasmiineae</taxon>
        <taxon>Omphalotaceae</taxon>
        <taxon>Collybiopsis</taxon>
        <taxon>Collybiopsis luxurians</taxon>
    </lineage>
</organism>
<reference evidence="1 2" key="1">
    <citation type="submission" date="2014-04" db="EMBL/GenBank/DDBJ databases">
        <title>Evolutionary Origins and Diversification of the Mycorrhizal Mutualists.</title>
        <authorList>
            <consortium name="DOE Joint Genome Institute"/>
            <consortium name="Mycorrhizal Genomics Consortium"/>
            <person name="Kohler A."/>
            <person name="Kuo A."/>
            <person name="Nagy L.G."/>
            <person name="Floudas D."/>
            <person name="Copeland A."/>
            <person name="Barry K.W."/>
            <person name="Cichocki N."/>
            <person name="Veneault-Fourrey C."/>
            <person name="LaButti K."/>
            <person name="Lindquist E.A."/>
            <person name="Lipzen A."/>
            <person name="Lundell T."/>
            <person name="Morin E."/>
            <person name="Murat C."/>
            <person name="Riley R."/>
            <person name="Ohm R."/>
            <person name="Sun H."/>
            <person name="Tunlid A."/>
            <person name="Henrissat B."/>
            <person name="Grigoriev I.V."/>
            <person name="Hibbett D.S."/>
            <person name="Martin F."/>
        </authorList>
    </citation>
    <scope>NUCLEOTIDE SEQUENCE [LARGE SCALE GENOMIC DNA]</scope>
    <source>
        <strain evidence="1 2">FD-317 M1</strain>
    </source>
</reference>
<dbReference type="OrthoDB" id="1716625at2759"/>
<protein>
    <recommendedName>
        <fullName evidence="3">Spindle pole body component</fullName>
    </recommendedName>
</protein>
<gene>
    <name evidence="1" type="ORF">GYMLUDRAFT_103246</name>
</gene>
<evidence type="ECO:0008006" key="3">
    <source>
        <dbReference type="Google" id="ProtNLM"/>
    </source>
</evidence>
<proteinExistence type="predicted"/>